<feature type="compositionally biased region" description="Basic and acidic residues" evidence="1">
    <location>
        <begin position="56"/>
        <end position="69"/>
    </location>
</feature>
<proteinExistence type="predicted"/>
<accession>A0A316UUV2</accession>
<sequence length="366" mass="39692">MPPSKPPQPSASSSSSQDLAALEAHFLATFGEGSLPAAGPSRIKEQEKFESEEEDGQRVADVSHSEGSKFKKQSPKAGVKAKAVGPSPSSATPRRPPQTVVFEEMGGRGRSQPEDEMMGSDSRKKWRDFMNSKTANTGPDSMTSASELLRSKVEERRRRENEKKAARAEAGEDEDEDDEAEQLTNDRQLSHLLNTTLFSQGSSSKKRGNAEDAKPDLSSHSTLARILEHSSSSSARKGQAFGRGHGEKTLRASQLAQMPREMRQGIRSAAGDRAEKEMERNREMGLLNSAYSRKFLGRQEADATMTGKRKQEKDRVRGLGMGVGRFKDGTLRLSRDEVAKMTGEGGGSRGGKGAKGGGGGAKRQKR</sequence>
<protein>
    <submittedName>
        <fullName evidence="2">Uncharacterized protein</fullName>
    </submittedName>
</protein>
<dbReference type="STRING" id="1569628.A0A316UUV2"/>
<feature type="compositionally biased region" description="Polar residues" evidence="1">
    <location>
        <begin position="131"/>
        <end position="146"/>
    </location>
</feature>
<feature type="compositionally biased region" description="Basic and acidic residues" evidence="1">
    <location>
        <begin position="208"/>
        <end position="217"/>
    </location>
</feature>
<dbReference type="RefSeq" id="XP_025361507.1">
    <property type="nucleotide sequence ID" value="XM_025506469.1"/>
</dbReference>
<feature type="compositionally biased region" description="Gly residues" evidence="1">
    <location>
        <begin position="343"/>
        <end position="366"/>
    </location>
</feature>
<evidence type="ECO:0000313" key="2">
    <source>
        <dbReference type="EMBL" id="PWN26895.1"/>
    </source>
</evidence>
<feature type="region of interest" description="Disordered" evidence="1">
    <location>
        <begin position="31"/>
        <end position="279"/>
    </location>
</feature>
<reference evidence="2 3" key="1">
    <citation type="journal article" date="2018" name="Mol. Biol. Evol.">
        <title>Broad Genomic Sampling Reveals a Smut Pathogenic Ancestry of the Fungal Clade Ustilaginomycotina.</title>
        <authorList>
            <person name="Kijpornyongpan T."/>
            <person name="Mondo S.J."/>
            <person name="Barry K."/>
            <person name="Sandor L."/>
            <person name="Lee J."/>
            <person name="Lipzen A."/>
            <person name="Pangilinan J."/>
            <person name="LaButti K."/>
            <person name="Hainaut M."/>
            <person name="Henrissat B."/>
            <person name="Grigoriev I.V."/>
            <person name="Spatafora J.W."/>
            <person name="Aime M.C."/>
        </authorList>
    </citation>
    <scope>NUCLEOTIDE SEQUENCE [LARGE SCALE GENOMIC DNA]</scope>
    <source>
        <strain evidence="2 3">MCA 5214</strain>
    </source>
</reference>
<evidence type="ECO:0000256" key="1">
    <source>
        <dbReference type="SAM" id="MobiDB-lite"/>
    </source>
</evidence>
<dbReference type="EMBL" id="KZ819670">
    <property type="protein sequence ID" value="PWN26895.1"/>
    <property type="molecule type" value="Genomic_DNA"/>
</dbReference>
<dbReference type="OrthoDB" id="5556956at2759"/>
<dbReference type="AlphaFoldDB" id="A0A316UUV2"/>
<evidence type="ECO:0000313" key="3">
    <source>
        <dbReference type="Proteomes" id="UP000245884"/>
    </source>
</evidence>
<keyword evidence="3" id="KW-1185">Reference proteome</keyword>
<feature type="region of interest" description="Disordered" evidence="1">
    <location>
        <begin position="298"/>
        <end position="366"/>
    </location>
</feature>
<name>A0A316UUV2_9BASI</name>
<feature type="compositionally biased region" description="Basic and acidic residues" evidence="1">
    <location>
        <begin position="121"/>
        <end position="130"/>
    </location>
</feature>
<feature type="compositionally biased region" description="Basic and acidic residues" evidence="1">
    <location>
        <begin position="149"/>
        <end position="170"/>
    </location>
</feature>
<dbReference type="Proteomes" id="UP000245884">
    <property type="component" value="Unassembled WGS sequence"/>
</dbReference>
<organism evidence="2 3">
    <name type="scientific">Jaminaea rosea</name>
    <dbReference type="NCBI Taxonomy" id="1569628"/>
    <lineage>
        <taxon>Eukaryota</taxon>
        <taxon>Fungi</taxon>
        <taxon>Dikarya</taxon>
        <taxon>Basidiomycota</taxon>
        <taxon>Ustilaginomycotina</taxon>
        <taxon>Exobasidiomycetes</taxon>
        <taxon>Microstromatales</taxon>
        <taxon>Microstromatales incertae sedis</taxon>
        <taxon>Jaminaea</taxon>
    </lineage>
</organism>
<dbReference type="GeneID" id="37028292"/>
<feature type="compositionally biased region" description="Polar residues" evidence="1">
    <location>
        <begin position="182"/>
        <end position="203"/>
    </location>
</feature>
<gene>
    <name evidence="2" type="ORF">BDZ90DRAFT_232990</name>
</gene>
<feature type="compositionally biased region" description="Acidic residues" evidence="1">
    <location>
        <begin position="171"/>
        <end position="181"/>
    </location>
</feature>
<feature type="compositionally biased region" description="Basic and acidic residues" evidence="1">
    <location>
        <begin position="260"/>
        <end position="279"/>
    </location>
</feature>
<feature type="compositionally biased region" description="Basic and acidic residues" evidence="1">
    <location>
        <begin position="325"/>
        <end position="339"/>
    </location>
</feature>